<dbReference type="SMART" id="SM00533">
    <property type="entry name" value="MUTSd"/>
    <property type="match status" value="1"/>
</dbReference>
<name>A0AAD5QVD1_PARTN</name>
<evidence type="ECO:0000313" key="4">
    <source>
        <dbReference type="Proteomes" id="UP001196413"/>
    </source>
</evidence>
<evidence type="ECO:0000256" key="1">
    <source>
        <dbReference type="SAM" id="Coils"/>
    </source>
</evidence>
<dbReference type="PANTHER" id="PTHR11361">
    <property type="entry name" value="DNA MISMATCH REPAIR PROTEIN MUTS FAMILY MEMBER"/>
    <property type="match status" value="1"/>
</dbReference>
<dbReference type="EMBL" id="JAHQIW010004567">
    <property type="protein sequence ID" value="KAJ1362949.1"/>
    <property type="molecule type" value="Genomic_DNA"/>
</dbReference>
<dbReference type="GO" id="GO:0030983">
    <property type="term" value="F:mismatched DNA binding"/>
    <property type="evidence" value="ECO:0007669"/>
    <property type="project" value="InterPro"/>
</dbReference>
<evidence type="ECO:0000313" key="3">
    <source>
        <dbReference type="EMBL" id="KAJ1362949.1"/>
    </source>
</evidence>
<dbReference type="GO" id="GO:0140664">
    <property type="term" value="F:ATP-dependent DNA damage sensor activity"/>
    <property type="evidence" value="ECO:0007669"/>
    <property type="project" value="InterPro"/>
</dbReference>
<sequence>MFRQNCEVSSLSDSVRRCLCGLFTYLKMDEQSAYMHKFSLSDYRTSGYMHVDAGVVRSLELFALNYRNDTKRASDGTLYGLLNKCKTAPGQRLLREWLARPLCDLRQIAERQDVVEALINNADARGTLSNILLPRVPDSNQLARKLVLSKAKLQDCYRVYQLAVLLQELERTLRHLHDSDEKNASAVRDLMLEPICYGLLHFEKYCQLIRNTVDDDYRERTGDFRIRPDIDPELLRIDNDMHSLEEKAEKARANIAKRLDLESVKLESNPQHGFVYRVTLKDEKNIRKSKFITVVDANKGSGVRFKDSDLSEINEQYQVLNGIYRTGSTRFGEEGHRNVCRICSCTEWTEQCVSDN</sequence>
<dbReference type="SUPFAM" id="SSF48334">
    <property type="entry name" value="DNA repair protein MutS, domain III"/>
    <property type="match status" value="1"/>
</dbReference>
<dbReference type="InterPro" id="IPR007696">
    <property type="entry name" value="DNA_mismatch_repair_MutS_core"/>
</dbReference>
<dbReference type="GO" id="GO:0005524">
    <property type="term" value="F:ATP binding"/>
    <property type="evidence" value="ECO:0007669"/>
    <property type="project" value="InterPro"/>
</dbReference>
<feature type="coiled-coil region" evidence="1">
    <location>
        <begin position="234"/>
        <end position="261"/>
    </location>
</feature>
<dbReference type="Gene3D" id="1.10.1420.10">
    <property type="match status" value="2"/>
</dbReference>
<organism evidence="3 4">
    <name type="scientific">Parelaphostrongylus tenuis</name>
    <name type="common">Meningeal worm</name>
    <dbReference type="NCBI Taxonomy" id="148309"/>
    <lineage>
        <taxon>Eukaryota</taxon>
        <taxon>Metazoa</taxon>
        <taxon>Ecdysozoa</taxon>
        <taxon>Nematoda</taxon>
        <taxon>Chromadorea</taxon>
        <taxon>Rhabditida</taxon>
        <taxon>Rhabditina</taxon>
        <taxon>Rhabditomorpha</taxon>
        <taxon>Strongyloidea</taxon>
        <taxon>Metastrongylidae</taxon>
        <taxon>Parelaphostrongylus</taxon>
    </lineage>
</organism>
<proteinExistence type="predicted"/>
<dbReference type="InterPro" id="IPR045076">
    <property type="entry name" value="MutS"/>
</dbReference>
<keyword evidence="4" id="KW-1185">Reference proteome</keyword>
<dbReference type="Pfam" id="PF05192">
    <property type="entry name" value="MutS_III"/>
    <property type="match status" value="1"/>
</dbReference>
<dbReference type="GO" id="GO:0032301">
    <property type="term" value="C:MutSalpha complex"/>
    <property type="evidence" value="ECO:0007669"/>
    <property type="project" value="TreeGrafter"/>
</dbReference>
<dbReference type="AlphaFoldDB" id="A0AAD5QVD1"/>
<dbReference type="GO" id="GO:0006298">
    <property type="term" value="P:mismatch repair"/>
    <property type="evidence" value="ECO:0007669"/>
    <property type="project" value="InterPro"/>
</dbReference>
<accession>A0AAD5QVD1</accession>
<keyword evidence="1" id="KW-0175">Coiled coil</keyword>
<evidence type="ECO:0000259" key="2">
    <source>
        <dbReference type="SMART" id="SM00533"/>
    </source>
</evidence>
<comment type="caution">
    <text evidence="3">The sequence shown here is derived from an EMBL/GenBank/DDBJ whole genome shotgun (WGS) entry which is preliminary data.</text>
</comment>
<dbReference type="InterPro" id="IPR036187">
    <property type="entry name" value="DNA_mismatch_repair_MutS_sf"/>
</dbReference>
<feature type="domain" description="DNA mismatch repair protein MutS core" evidence="2">
    <location>
        <begin position="73"/>
        <end position="356"/>
    </location>
</feature>
<reference evidence="3" key="1">
    <citation type="submission" date="2021-06" db="EMBL/GenBank/DDBJ databases">
        <title>Parelaphostrongylus tenuis whole genome reference sequence.</title>
        <authorList>
            <person name="Garwood T.J."/>
            <person name="Larsen P.A."/>
            <person name="Fountain-Jones N.M."/>
            <person name="Garbe J.R."/>
            <person name="Macchietto M.G."/>
            <person name="Kania S.A."/>
            <person name="Gerhold R.W."/>
            <person name="Richards J.E."/>
            <person name="Wolf T.M."/>
        </authorList>
    </citation>
    <scope>NUCLEOTIDE SEQUENCE</scope>
    <source>
        <strain evidence="3">MNPRO001-30</strain>
        <tissue evidence="3">Meninges</tissue>
    </source>
</reference>
<dbReference type="Proteomes" id="UP001196413">
    <property type="component" value="Unassembled WGS sequence"/>
</dbReference>
<protein>
    <recommendedName>
        <fullName evidence="2">DNA mismatch repair protein MutS core domain-containing protein</fullName>
    </recommendedName>
</protein>
<gene>
    <name evidence="3" type="ORF">KIN20_022679</name>
</gene>
<dbReference type="PANTHER" id="PTHR11361:SF145">
    <property type="entry name" value="DNA MISMATCH REPAIR PROTEINS MUTS FAMILY DOMAIN-CONTAINING PROTEIN"/>
    <property type="match status" value="1"/>
</dbReference>